<evidence type="ECO:0000313" key="4">
    <source>
        <dbReference type="Proteomes" id="UP000007148"/>
    </source>
</evidence>
<feature type="domain" description="DUF6593" evidence="2">
    <location>
        <begin position="62"/>
        <end position="228"/>
    </location>
</feature>
<dbReference type="Pfam" id="PF20236">
    <property type="entry name" value="DUF6593"/>
    <property type="match status" value="1"/>
</dbReference>
<sequence length="234" mass="26387">MSYSQSSIRKLPPRGSSPSTSSLSSSNTAPTRIIPPRSQTIAFVDPVQNPRPAPIILTFDSDDAYNNALRTPDGKAQYLVNTPKRSSNTFITGRREGAPQTQSFSVNSLDRPIATIVRNRWKSDKVAFGDGPANDIGKLFKTTRATDIMSEVDRVRFNDENDRWLEWRGAHVYRALQLWTIDEPQLLVAQFRFPEGSKPQLIIEPPREGWANLDMIVVTFLLLDKDRKRNSGSR</sequence>
<keyword evidence="4" id="KW-1185">Reference proteome</keyword>
<dbReference type="AlphaFoldDB" id="G4TI75"/>
<feature type="region of interest" description="Disordered" evidence="1">
    <location>
        <begin position="1"/>
        <end position="38"/>
    </location>
</feature>
<dbReference type="OrthoDB" id="3256331at2759"/>
<dbReference type="HOGENOM" id="CLU_1185415_0_0_1"/>
<evidence type="ECO:0000313" key="3">
    <source>
        <dbReference type="EMBL" id="CCA71018.1"/>
    </source>
</evidence>
<evidence type="ECO:0000259" key="2">
    <source>
        <dbReference type="Pfam" id="PF20236"/>
    </source>
</evidence>
<evidence type="ECO:0000256" key="1">
    <source>
        <dbReference type="SAM" id="MobiDB-lite"/>
    </source>
</evidence>
<gene>
    <name evidence="3" type="ORF">PIIN_04952</name>
</gene>
<dbReference type="InterPro" id="IPR046528">
    <property type="entry name" value="DUF6593"/>
</dbReference>
<accession>G4TI75</accession>
<dbReference type="EMBL" id="CAFZ01000103">
    <property type="protein sequence ID" value="CCA71018.1"/>
    <property type="molecule type" value="Genomic_DNA"/>
</dbReference>
<protein>
    <recommendedName>
        <fullName evidence="2">DUF6593 domain-containing protein</fullName>
    </recommendedName>
</protein>
<reference evidence="3 4" key="1">
    <citation type="journal article" date="2011" name="PLoS Pathog.">
        <title>Endophytic Life Strategies Decoded by Genome and Transcriptome Analyses of the Mutualistic Root Symbiont Piriformospora indica.</title>
        <authorList>
            <person name="Zuccaro A."/>
            <person name="Lahrmann U."/>
            <person name="Guldener U."/>
            <person name="Langen G."/>
            <person name="Pfiffi S."/>
            <person name="Biedenkopf D."/>
            <person name="Wong P."/>
            <person name="Samans B."/>
            <person name="Grimm C."/>
            <person name="Basiewicz M."/>
            <person name="Murat C."/>
            <person name="Martin F."/>
            <person name="Kogel K.H."/>
        </authorList>
    </citation>
    <scope>NUCLEOTIDE SEQUENCE [LARGE SCALE GENOMIC DNA]</scope>
    <source>
        <strain evidence="3 4">DSM 11827</strain>
    </source>
</reference>
<organism evidence="3 4">
    <name type="scientific">Serendipita indica (strain DSM 11827)</name>
    <name type="common">Root endophyte fungus</name>
    <name type="synonym">Piriformospora indica</name>
    <dbReference type="NCBI Taxonomy" id="1109443"/>
    <lineage>
        <taxon>Eukaryota</taxon>
        <taxon>Fungi</taxon>
        <taxon>Dikarya</taxon>
        <taxon>Basidiomycota</taxon>
        <taxon>Agaricomycotina</taxon>
        <taxon>Agaricomycetes</taxon>
        <taxon>Sebacinales</taxon>
        <taxon>Serendipitaceae</taxon>
        <taxon>Serendipita</taxon>
    </lineage>
</organism>
<feature type="compositionally biased region" description="Low complexity" evidence="1">
    <location>
        <begin position="16"/>
        <end position="26"/>
    </location>
</feature>
<comment type="caution">
    <text evidence="3">The sequence shown here is derived from an EMBL/GenBank/DDBJ whole genome shotgun (WGS) entry which is preliminary data.</text>
</comment>
<dbReference type="InParanoid" id="G4TI75"/>
<name>G4TI75_SERID</name>
<proteinExistence type="predicted"/>
<dbReference type="Proteomes" id="UP000007148">
    <property type="component" value="Unassembled WGS sequence"/>
</dbReference>